<dbReference type="EMBL" id="KN822154">
    <property type="protein sequence ID" value="KIM54475.1"/>
    <property type="molecule type" value="Genomic_DNA"/>
</dbReference>
<evidence type="ECO:0000313" key="9">
    <source>
        <dbReference type="Proteomes" id="UP000053989"/>
    </source>
</evidence>
<dbReference type="HOGENOM" id="CLU_013253_8_0_1"/>
<dbReference type="PANTHER" id="PTHR47966:SF51">
    <property type="entry name" value="BETA-SITE APP-CLEAVING ENZYME, ISOFORM A-RELATED"/>
    <property type="match status" value="1"/>
</dbReference>
<dbReference type="InterPro" id="IPR001461">
    <property type="entry name" value="Aspartic_peptidase_A1"/>
</dbReference>
<evidence type="ECO:0000259" key="7">
    <source>
        <dbReference type="PROSITE" id="PS51767"/>
    </source>
</evidence>
<dbReference type="GO" id="GO:0006508">
    <property type="term" value="P:proteolysis"/>
    <property type="evidence" value="ECO:0007669"/>
    <property type="project" value="UniProtKB-KW"/>
</dbReference>
<dbReference type="PROSITE" id="PS00141">
    <property type="entry name" value="ASP_PROTEASE"/>
    <property type="match status" value="1"/>
</dbReference>
<evidence type="ECO:0000256" key="1">
    <source>
        <dbReference type="ARBA" id="ARBA00007447"/>
    </source>
</evidence>
<sequence length="541" mass="58332">MHSFAFRSFVYALCLLPATLALRIPFSVRSNTHITRQSSSGGVFPVGNTQNSFYFTNITLGGRTISVMLDTGSSDLWVTGSVPNAQDTGKSLTLSYAVGNAAGDIYTAPFSMGGYSVDNQAFLLVSNTSTFSTNIHSEGYDGLIGLGPNSGSSIYKKLSGDAGNNAINRIFEQNSADDYITLELSRRGDPASNITGQFTISEIVPGYENITSMPQLPVETVYKVTDEDQHWQVLTDKDVGVIGPDGQPIKISSIVPKAPSGQLVAVLDSGFTLPQVPRSMSDAIYGRVQGAEWSASQGAWLVPCGQLINLTLAFGGVSYPVHPLDVSSSDFGVTFSNGNPACLGMFQPISSAFSLLGEYDMILGMAFLRNAYSLINFGKLVNGGSNTNQPYVQMLPLTDQAAAVNDFIQVRTNGQNLIGSSQYALLPASQGQHSPESAAEKKHDYEEKILSRWPYILVGCLALVLLILGCCIWRCCKRRRLRRKAAQQKNDELSAISTTSTRKAGPYSQLHDSQSTATLAMQPMRASTLEFKAEYGRDAFA</sequence>
<keyword evidence="3" id="KW-0645">Protease</keyword>
<name>A0A0C3D0W8_9AGAM</name>
<dbReference type="AlphaFoldDB" id="A0A0C3D0W8"/>
<dbReference type="Gene3D" id="2.40.70.10">
    <property type="entry name" value="Acid Proteases"/>
    <property type="match status" value="2"/>
</dbReference>
<dbReference type="Proteomes" id="UP000053989">
    <property type="component" value="Unassembled WGS sequence"/>
</dbReference>
<dbReference type="GO" id="GO:0004190">
    <property type="term" value="F:aspartic-type endopeptidase activity"/>
    <property type="evidence" value="ECO:0007669"/>
    <property type="project" value="UniProtKB-KW"/>
</dbReference>
<reference evidence="9" key="2">
    <citation type="submission" date="2015-01" db="EMBL/GenBank/DDBJ databases">
        <title>Evolutionary Origins and Diversification of the Mycorrhizal Mutualists.</title>
        <authorList>
            <consortium name="DOE Joint Genome Institute"/>
            <consortium name="Mycorrhizal Genomics Consortium"/>
            <person name="Kohler A."/>
            <person name="Kuo A."/>
            <person name="Nagy L.G."/>
            <person name="Floudas D."/>
            <person name="Copeland A."/>
            <person name="Barry K.W."/>
            <person name="Cichocki N."/>
            <person name="Veneault-Fourrey C."/>
            <person name="LaButti K."/>
            <person name="Lindquist E.A."/>
            <person name="Lipzen A."/>
            <person name="Lundell T."/>
            <person name="Morin E."/>
            <person name="Murat C."/>
            <person name="Riley R."/>
            <person name="Ohm R."/>
            <person name="Sun H."/>
            <person name="Tunlid A."/>
            <person name="Henrissat B."/>
            <person name="Grigoriev I.V."/>
            <person name="Hibbett D.S."/>
            <person name="Martin F."/>
        </authorList>
    </citation>
    <scope>NUCLEOTIDE SEQUENCE [LARGE SCALE GENOMIC DNA]</scope>
    <source>
        <strain evidence="9">Foug A</strain>
    </source>
</reference>
<dbReference type="PRINTS" id="PR00792">
    <property type="entry name" value="PEPSIN"/>
</dbReference>
<keyword evidence="2 3" id="KW-0064">Aspartyl protease</keyword>
<evidence type="ECO:0000256" key="2">
    <source>
        <dbReference type="ARBA" id="ARBA00022750"/>
    </source>
</evidence>
<dbReference type="InterPro" id="IPR034164">
    <property type="entry name" value="Pepsin-like_dom"/>
</dbReference>
<accession>A0A0C3D0W8</accession>
<organism evidence="8 9">
    <name type="scientific">Scleroderma citrinum Foug A</name>
    <dbReference type="NCBI Taxonomy" id="1036808"/>
    <lineage>
        <taxon>Eukaryota</taxon>
        <taxon>Fungi</taxon>
        <taxon>Dikarya</taxon>
        <taxon>Basidiomycota</taxon>
        <taxon>Agaricomycotina</taxon>
        <taxon>Agaricomycetes</taxon>
        <taxon>Agaricomycetidae</taxon>
        <taxon>Boletales</taxon>
        <taxon>Sclerodermatineae</taxon>
        <taxon>Sclerodermataceae</taxon>
        <taxon>Scleroderma</taxon>
    </lineage>
</organism>
<feature type="region of interest" description="Disordered" evidence="4">
    <location>
        <begin position="487"/>
        <end position="509"/>
    </location>
</feature>
<dbReference type="OrthoDB" id="15189at2759"/>
<keyword evidence="9" id="KW-1185">Reference proteome</keyword>
<keyword evidence="5" id="KW-0472">Membrane</keyword>
<feature type="transmembrane region" description="Helical" evidence="5">
    <location>
        <begin position="453"/>
        <end position="476"/>
    </location>
</feature>
<dbReference type="InterPro" id="IPR021109">
    <property type="entry name" value="Peptidase_aspartic_dom_sf"/>
</dbReference>
<keyword evidence="5" id="KW-1133">Transmembrane helix</keyword>
<evidence type="ECO:0000256" key="4">
    <source>
        <dbReference type="SAM" id="MobiDB-lite"/>
    </source>
</evidence>
<keyword evidence="6" id="KW-0732">Signal</keyword>
<gene>
    <name evidence="8" type="ORF">SCLCIDRAFT_1221969</name>
</gene>
<comment type="similarity">
    <text evidence="1 3">Belongs to the peptidase A1 family.</text>
</comment>
<feature type="signal peptide" evidence="6">
    <location>
        <begin position="1"/>
        <end position="21"/>
    </location>
</feature>
<reference evidence="8 9" key="1">
    <citation type="submission" date="2014-04" db="EMBL/GenBank/DDBJ databases">
        <authorList>
            <consortium name="DOE Joint Genome Institute"/>
            <person name="Kuo A."/>
            <person name="Kohler A."/>
            <person name="Nagy L.G."/>
            <person name="Floudas D."/>
            <person name="Copeland A."/>
            <person name="Barry K.W."/>
            <person name="Cichocki N."/>
            <person name="Veneault-Fourrey C."/>
            <person name="LaButti K."/>
            <person name="Lindquist E.A."/>
            <person name="Lipzen A."/>
            <person name="Lundell T."/>
            <person name="Morin E."/>
            <person name="Murat C."/>
            <person name="Sun H."/>
            <person name="Tunlid A."/>
            <person name="Henrissat B."/>
            <person name="Grigoriev I.V."/>
            <person name="Hibbett D.S."/>
            <person name="Martin F."/>
            <person name="Nordberg H.P."/>
            <person name="Cantor M.N."/>
            <person name="Hua S.X."/>
        </authorList>
    </citation>
    <scope>NUCLEOTIDE SEQUENCE [LARGE SCALE GENOMIC DNA]</scope>
    <source>
        <strain evidence="8 9">Foug A</strain>
    </source>
</reference>
<dbReference type="Pfam" id="PF00026">
    <property type="entry name" value="Asp"/>
    <property type="match status" value="1"/>
</dbReference>
<evidence type="ECO:0000313" key="8">
    <source>
        <dbReference type="EMBL" id="KIM54475.1"/>
    </source>
</evidence>
<keyword evidence="5" id="KW-0812">Transmembrane</keyword>
<dbReference type="InterPro" id="IPR033121">
    <property type="entry name" value="PEPTIDASE_A1"/>
</dbReference>
<evidence type="ECO:0000256" key="6">
    <source>
        <dbReference type="SAM" id="SignalP"/>
    </source>
</evidence>
<evidence type="ECO:0000256" key="3">
    <source>
        <dbReference type="RuleBase" id="RU000454"/>
    </source>
</evidence>
<dbReference type="STRING" id="1036808.A0A0C3D0W8"/>
<dbReference type="InParanoid" id="A0A0C3D0W8"/>
<feature type="domain" description="Peptidase A1" evidence="7">
    <location>
        <begin position="54"/>
        <end position="385"/>
    </location>
</feature>
<evidence type="ECO:0000256" key="5">
    <source>
        <dbReference type="SAM" id="Phobius"/>
    </source>
</evidence>
<dbReference type="SUPFAM" id="SSF50630">
    <property type="entry name" value="Acid proteases"/>
    <property type="match status" value="1"/>
</dbReference>
<feature type="chain" id="PRO_5002163004" description="Peptidase A1 domain-containing protein" evidence="6">
    <location>
        <begin position="22"/>
        <end position="541"/>
    </location>
</feature>
<dbReference type="PANTHER" id="PTHR47966">
    <property type="entry name" value="BETA-SITE APP-CLEAVING ENZYME, ISOFORM A-RELATED"/>
    <property type="match status" value="1"/>
</dbReference>
<protein>
    <recommendedName>
        <fullName evidence="7">Peptidase A1 domain-containing protein</fullName>
    </recommendedName>
</protein>
<dbReference type="PROSITE" id="PS51767">
    <property type="entry name" value="PEPTIDASE_A1"/>
    <property type="match status" value="1"/>
</dbReference>
<keyword evidence="3" id="KW-0378">Hydrolase</keyword>
<dbReference type="InterPro" id="IPR001969">
    <property type="entry name" value="Aspartic_peptidase_AS"/>
</dbReference>
<proteinExistence type="inferred from homology"/>
<dbReference type="CDD" id="cd05471">
    <property type="entry name" value="pepsin_like"/>
    <property type="match status" value="1"/>
</dbReference>